<dbReference type="AlphaFoldDB" id="A0A2M9Y9L4"/>
<evidence type="ECO:0000313" key="1">
    <source>
        <dbReference type="EMBL" id="PJZ48265.1"/>
    </source>
</evidence>
<keyword evidence="2" id="KW-1185">Reference proteome</keyword>
<name>A0A2M9Y9L4_9LEPT</name>
<accession>A0A2M9Y9L4</accession>
<comment type="caution">
    <text evidence="1">The sequence shown here is derived from an EMBL/GenBank/DDBJ whole genome shotgun (WGS) entry which is preliminary data.</text>
</comment>
<dbReference type="EMBL" id="NPDR01000006">
    <property type="protein sequence ID" value="PJZ48265.1"/>
    <property type="molecule type" value="Genomic_DNA"/>
</dbReference>
<dbReference type="RefSeq" id="WP_100710911.1">
    <property type="nucleotide sequence ID" value="NZ_NPDR01000006.1"/>
</dbReference>
<gene>
    <name evidence="1" type="ORF">CH362_13675</name>
</gene>
<dbReference type="OrthoDB" id="9796999at2"/>
<protein>
    <submittedName>
        <fullName evidence="1">Bacteriocin-protection protein</fullName>
    </submittedName>
</protein>
<reference evidence="1 2" key="1">
    <citation type="submission" date="2017-07" db="EMBL/GenBank/DDBJ databases">
        <title>Leptospira spp. isolated from tropical soils.</title>
        <authorList>
            <person name="Thibeaux R."/>
            <person name="Iraola G."/>
            <person name="Ferres I."/>
            <person name="Bierque E."/>
            <person name="Girault D."/>
            <person name="Soupe-Gilbert M.-E."/>
            <person name="Picardeau M."/>
            <person name="Goarant C."/>
        </authorList>
    </citation>
    <scope>NUCLEOTIDE SEQUENCE [LARGE SCALE GENOMIC DNA]</scope>
    <source>
        <strain evidence="1 2">FH4-C-A2</strain>
    </source>
</reference>
<evidence type="ECO:0000313" key="2">
    <source>
        <dbReference type="Proteomes" id="UP000231926"/>
    </source>
</evidence>
<proteinExistence type="predicted"/>
<organism evidence="1 2">
    <name type="scientific">Leptospira saintgironsiae</name>
    <dbReference type="NCBI Taxonomy" id="2023183"/>
    <lineage>
        <taxon>Bacteria</taxon>
        <taxon>Pseudomonadati</taxon>
        <taxon>Spirochaetota</taxon>
        <taxon>Spirochaetia</taxon>
        <taxon>Leptospirales</taxon>
        <taxon>Leptospiraceae</taxon>
        <taxon>Leptospira</taxon>
    </lineage>
</organism>
<dbReference type="Pfam" id="PF13376">
    <property type="entry name" value="OmdA"/>
    <property type="match status" value="1"/>
</dbReference>
<dbReference type="Proteomes" id="UP000231926">
    <property type="component" value="Unassembled WGS sequence"/>
</dbReference>
<sequence length="195" mass="23014">MIPKFFKTGKEFRSWLSKNYKKETELLLGFYKIKSSKKGILYGEAVDQALCFGWIDGIRKNIDEESYSARFTPRKIGSIWSKVNIKRIQELIQEGLVQESGLQAFHSEKKKTAQYSFEQEKIELPSAFKKQFQKNKKAWDFFTSQAPSYQRTAIWWAISPKREETRLKRLDILISDSQSQKRIDAVTWKRKEPQT</sequence>